<dbReference type="OrthoDB" id="6115658at2759"/>
<evidence type="ECO:0000313" key="7">
    <source>
        <dbReference type="EMBL" id="CAC5366283.1"/>
    </source>
</evidence>
<dbReference type="PANTHER" id="PTHR23112:SF0">
    <property type="entry name" value="TRANSMEMBRANE PROTEIN 116"/>
    <property type="match status" value="1"/>
</dbReference>
<feature type="domain" description="G-protein coupled receptors family 1 profile" evidence="6">
    <location>
        <begin position="64"/>
        <end position="310"/>
    </location>
</feature>
<sequence>MIENASISSTSEFLPTYDVNVPNKTTTTHTPRDGYDLPIYGLDNNRFVSLHLTALSCISISLAFSVIVILFSFRTSNRRFFSRTKSERFVVYMALCDGLFNLAHSLDHLHILITKDHVRPRGLCIFYAFVIGEFISAQMFMVNIVSINAFSMIYMKKDMSFGKYDWKLLSFTFGIPFVVYLSAAILGKLGPTGAFCHFDAIKGADLWVYYLTILTFVVVVVNIILYIATWIKIYKETKALANVLGHEAQAIKSIHNSARNMSLFVSVFLMQWFSLAVYSITALLGEVPEVVLYMVISLNNLGGVLNGMVFIILKRRRRKRPQKDAMATITTSQSVSTITSKI</sequence>
<dbReference type="GO" id="GO:0005886">
    <property type="term" value="C:plasma membrane"/>
    <property type="evidence" value="ECO:0007669"/>
    <property type="project" value="TreeGrafter"/>
</dbReference>
<dbReference type="Proteomes" id="UP000507470">
    <property type="component" value="Unassembled WGS sequence"/>
</dbReference>
<dbReference type="AlphaFoldDB" id="A0A6J8AFP6"/>
<dbReference type="EMBL" id="CACVKT020001221">
    <property type="protein sequence ID" value="CAC5366283.1"/>
    <property type="molecule type" value="Genomic_DNA"/>
</dbReference>
<evidence type="ECO:0000259" key="6">
    <source>
        <dbReference type="PROSITE" id="PS50262"/>
    </source>
</evidence>
<dbReference type="PANTHER" id="PTHR23112">
    <property type="entry name" value="G PROTEIN-COUPLED RECEPTOR 157-RELATED"/>
    <property type="match status" value="1"/>
</dbReference>
<feature type="transmembrane region" description="Helical" evidence="5">
    <location>
        <begin position="207"/>
        <end position="228"/>
    </location>
</feature>
<dbReference type="PROSITE" id="PS50262">
    <property type="entry name" value="G_PROTEIN_RECEP_F1_2"/>
    <property type="match status" value="1"/>
</dbReference>
<keyword evidence="2 5" id="KW-0812">Transmembrane</keyword>
<dbReference type="GO" id="GO:0007189">
    <property type="term" value="P:adenylate cyclase-activating G protein-coupled receptor signaling pathway"/>
    <property type="evidence" value="ECO:0007669"/>
    <property type="project" value="TreeGrafter"/>
</dbReference>
<reference evidence="7 8" key="1">
    <citation type="submission" date="2020-06" db="EMBL/GenBank/DDBJ databases">
        <authorList>
            <person name="Li R."/>
            <person name="Bekaert M."/>
        </authorList>
    </citation>
    <scope>NUCLEOTIDE SEQUENCE [LARGE SCALE GENOMIC DNA]</scope>
    <source>
        <strain evidence="8">wild</strain>
    </source>
</reference>
<evidence type="ECO:0000313" key="8">
    <source>
        <dbReference type="Proteomes" id="UP000507470"/>
    </source>
</evidence>
<evidence type="ECO:0000256" key="3">
    <source>
        <dbReference type="ARBA" id="ARBA00022989"/>
    </source>
</evidence>
<name>A0A6J8AFP6_MYTCO</name>
<evidence type="ECO:0000256" key="4">
    <source>
        <dbReference type="ARBA" id="ARBA00023136"/>
    </source>
</evidence>
<feature type="transmembrane region" description="Helical" evidence="5">
    <location>
        <begin position="126"/>
        <end position="154"/>
    </location>
</feature>
<evidence type="ECO:0000256" key="5">
    <source>
        <dbReference type="SAM" id="Phobius"/>
    </source>
</evidence>
<dbReference type="Gene3D" id="1.20.1070.10">
    <property type="entry name" value="Rhodopsin 7-helix transmembrane proteins"/>
    <property type="match status" value="1"/>
</dbReference>
<protein>
    <recommendedName>
        <fullName evidence="6">G-protein coupled receptors family 1 profile domain-containing protein</fullName>
    </recommendedName>
</protein>
<evidence type="ECO:0000256" key="2">
    <source>
        <dbReference type="ARBA" id="ARBA00022692"/>
    </source>
</evidence>
<feature type="transmembrane region" description="Helical" evidence="5">
    <location>
        <begin position="261"/>
        <end position="284"/>
    </location>
</feature>
<feature type="transmembrane region" description="Helical" evidence="5">
    <location>
        <begin position="166"/>
        <end position="187"/>
    </location>
</feature>
<comment type="subcellular location">
    <subcellularLocation>
        <location evidence="1">Membrane</location>
        <topology evidence="1">Multi-pass membrane protein</topology>
    </subcellularLocation>
</comment>
<feature type="transmembrane region" description="Helical" evidence="5">
    <location>
        <begin position="290"/>
        <end position="313"/>
    </location>
</feature>
<organism evidence="7 8">
    <name type="scientific">Mytilus coruscus</name>
    <name type="common">Sea mussel</name>
    <dbReference type="NCBI Taxonomy" id="42192"/>
    <lineage>
        <taxon>Eukaryota</taxon>
        <taxon>Metazoa</taxon>
        <taxon>Spiralia</taxon>
        <taxon>Lophotrochozoa</taxon>
        <taxon>Mollusca</taxon>
        <taxon>Bivalvia</taxon>
        <taxon>Autobranchia</taxon>
        <taxon>Pteriomorphia</taxon>
        <taxon>Mytilida</taxon>
        <taxon>Mytiloidea</taxon>
        <taxon>Mytilidae</taxon>
        <taxon>Mytilinae</taxon>
        <taxon>Mytilus</taxon>
    </lineage>
</organism>
<proteinExistence type="predicted"/>
<feature type="transmembrane region" description="Helical" evidence="5">
    <location>
        <begin position="89"/>
        <end position="106"/>
    </location>
</feature>
<dbReference type="InterPro" id="IPR017452">
    <property type="entry name" value="GPCR_Rhodpsn_7TM"/>
</dbReference>
<evidence type="ECO:0000256" key="1">
    <source>
        <dbReference type="ARBA" id="ARBA00004141"/>
    </source>
</evidence>
<keyword evidence="3 5" id="KW-1133">Transmembrane helix</keyword>
<accession>A0A6J8AFP6</accession>
<keyword evidence="4 5" id="KW-0472">Membrane</keyword>
<dbReference type="SUPFAM" id="SSF81321">
    <property type="entry name" value="Family A G protein-coupled receptor-like"/>
    <property type="match status" value="1"/>
</dbReference>
<gene>
    <name evidence="7" type="ORF">MCOR_6648</name>
</gene>
<keyword evidence="8" id="KW-1185">Reference proteome</keyword>
<dbReference type="GO" id="GO:0004930">
    <property type="term" value="F:G protein-coupled receptor activity"/>
    <property type="evidence" value="ECO:0007669"/>
    <property type="project" value="TreeGrafter"/>
</dbReference>
<feature type="transmembrane region" description="Helical" evidence="5">
    <location>
        <begin position="50"/>
        <end position="73"/>
    </location>
</feature>